<dbReference type="AlphaFoldDB" id="A0A0F4YG03"/>
<protein>
    <submittedName>
        <fullName evidence="1">Uncharacterized protein</fullName>
    </submittedName>
</protein>
<sequence>NARDLHLAGRIPSINSPLSYEIGISPKVLAPGSVILPPVTYDASSLNRKHKTLATSSALPMRPSRVAPPMTSALKRPFSSPSRKMRVSIGPLVVAFVSQKKISFANNFFNRCHTHGSRALILTPALPYSPAADAVNPMTPCLLDEYAALFGRPWMPAVLATLTIEPPGFGRCGS</sequence>
<keyword evidence="2" id="KW-1185">Reference proteome</keyword>
<accession>A0A0F4YG03</accession>
<dbReference type="RefSeq" id="XP_013323769.1">
    <property type="nucleotide sequence ID" value="XM_013468315.1"/>
</dbReference>
<dbReference type="Proteomes" id="UP000053958">
    <property type="component" value="Unassembled WGS sequence"/>
</dbReference>
<dbReference type="EMBL" id="LASV01000704">
    <property type="protein sequence ID" value="KKA17157.1"/>
    <property type="molecule type" value="Genomic_DNA"/>
</dbReference>
<reference evidence="1 2" key="1">
    <citation type="submission" date="2015-04" db="EMBL/GenBank/DDBJ databases">
        <authorList>
            <person name="Heijne W.H."/>
            <person name="Fedorova N.D."/>
            <person name="Nierman W.C."/>
            <person name="Vollebregt A.W."/>
            <person name="Zhao Z."/>
            <person name="Wu L."/>
            <person name="Kumar M."/>
            <person name="Stam H."/>
            <person name="van den Berg M.A."/>
            <person name="Pel H.J."/>
        </authorList>
    </citation>
    <scope>NUCLEOTIDE SEQUENCE [LARGE SCALE GENOMIC DNA]</scope>
    <source>
        <strain evidence="1 2">CBS 393.64</strain>
    </source>
</reference>
<comment type="caution">
    <text evidence="1">The sequence shown here is derived from an EMBL/GenBank/DDBJ whole genome shotgun (WGS) entry which is preliminary data.</text>
</comment>
<feature type="non-terminal residue" evidence="1">
    <location>
        <position position="1"/>
    </location>
</feature>
<organism evidence="1 2">
    <name type="scientific">Rasamsonia emersonii (strain ATCC 16479 / CBS 393.64 / IMI 116815)</name>
    <dbReference type="NCBI Taxonomy" id="1408163"/>
    <lineage>
        <taxon>Eukaryota</taxon>
        <taxon>Fungi</taxon>
        <taxon>Dikarya</taxon>
        <taxon>Ascomycota</taxon>
        <taxon>Pezizomycotina</taxon>
        <taxon>Eurotiomycetes</taxon>
        <taxon>Eurotiomycetidae</taxon>
        <taxon>Eurotiales</taxon>
        <taxon>Trichocomaceae</taxon>
        <taxon>Rasamsonia</taxon>
    </lineage>
</organism>
<proteinExistence type="predicted"/>
<evidence type="ECO:0000313" key="2">
    <source>
        <dbReference type="Proteomes" id="UP000053958"/>
    </source>
</evidence>
<gene>
    <name evidence="1" type="ORF">T310_9203</name>
</gene>
<name>A0A0F4YG03_RASE3</name>
<evidence type="ECO:0000313" key="1">
    <source>
        <dbReference type="EMBL" id="KKA17157.1"/>
    </source>
</evidence>
<dbReference type="GeneID" id="25321161"/>